<evidence type="ECO:0000256" key="5">
    <source>
        <dbReference type="ARBA" id="ARBA00022989"/>
    </source>
</evidence>
<feature type="transmembrane region" description="Helical" evidence="9">
    <location>
        <begin position="340"/>
        <end position="357"/>
    </location>
</feature>
<evidence type="ECO:0000256" key="1">
    <source>
        <dbReference type="ARBA" id="ARBA00004141"/>
    </source>
</evidence>
<feature type="region of interest" description="Disordered" evidence="8">
    <location>
        <begin position="66"/>
        <end position="119"/>
    </location>
</feature>
<dbReference type="PANTHER" id="PTHR12226:SF2">
    <property type="entry name" value="MANNOSE-P-DOLICHOL UTILIZATION DEFECT 1 PROTEIN"/>
    <property type="match status" value="1"/>
</dbReference>
<feature type="transmembrane region" description="Helical" evidence="9">
    <location>
        <begin position="369"/>
        <end position="387"/>
    </location>
</feature>
<accession>A0A0P7UFE5</accession>
<name>A0A0P7UFE5_SCLFO</name>
<proteinExistence type="inferred from homology"/>
<keyword evidence="4" id="KW-0677">Repeat</keyword>
<comment type="caution">
    <text evidence="10">The sequence shown here is derived from an EMBL/GenBank/DDBJ whole genome shotgun (WGS) entry which is preliminary data.</text>
</comment>
<dbReference type="STRING" id="113540.ENSSFOP00015035555"/>
<evidence type="ECO:0000256" key="9">
    <source>
        <dbReference type="SAM" id="Phobius"/>
    </source>
</evidence>
<organism evidence="10 11">
    <name type="scientific">Scleropages formosus</name>
    <name type="common">Asian bonytongue</name>
    <name type="synonym">Osteoglossum formosum</name>
    <dbReference type="NCBI Taxonomy" id="113540"/>
    <lineage>
        <taxon>Eukaryota</taxon>
        <taxon>Metazoa</taxon>
        <taxon>Chordata</taxon>
        <taxon>Craniata</taxon>
        <taxon>Vertebrata</taxon>
        <taxon>Euteleostomi</taxon>
        <taxon>Actinopterygii</taxon>
        <taxon>Neopterygii</taxon>
        <taxon>Teleostei</taxon>
        <taxon>Osteoglossocephala</taxon>
        <taxon>Osteoglossomorpha</taxon>
        <taxon>Osteoglossiformes</taxon>
        <taxon>Osteoglossidae</taxon>
        <taxon>Scleropages</taxon>
    </lineage>
</organism>
<keyword evidence="2" id="KW-0813">Transport</keyword>
<evidence type="ECO:0000313" key="10">
    <source>
        <dbReference type="EMBL" id="KPP57867.1"/>
    </source>
</evidence>
<dbReference type="InterPro" id="IPR006603">
    <property type="entry name" value="PQ-loop_rpt"/>
</dbReference>
<keyword evidence="6 9" id="KW-0472">Membrane</keyword>
<evidence type="ECO:0000256" key="3">
    <source>
        <dbReference type="ARBA" id="ARBA00022692"/>
    </source>
</evidence>
<dbReference type="PANTHER" id="PTHR12226">
    <property type="entry name" value="MANNOSE-P-DOLICHOL UTILIZATION DEFECT 1 LEC35 -RELATED"/>
    <property type="match status" value="1"/>
</dbReference>
<sequence>PVPPGKAPVCQDKRLWTLRESVPHRQPKSPLIIWIPQRTSSRMLVSTRVENKPMLNCTMFGGSVHNDQSETVEGTSYANGSKQDGQEHLQRESTGSQTPDAEEGARTHHEPPSDEAPHVFDLLGDALPVALSLLRHVLGLPVGEEKDDVAQDRDEGQGVQRSPDAPGTFCRAHAALTCCEEDSAGCRYEGHTGLGFAPISLRCSWLFPREKREEKRREEQSRAEQRLTLHSSWTRGSCARRFAMDALRSVLLAFVMPEKCYQELFVKLNLFHVPCVRVVLRRTLGIWIMLGSVTVKLPQIFKMMRAKSADALSFPSVLVELCIVTGTLADRIARNFPIDAWGDVLFILIQTVTIGFLIQHYRGHTGRGLLFLVVYSSLALLLTSPLVPKLFTTTVQASSTPALVAARVWTCYRSGHTGQLSAPSVFLLFVGSLAHALSIFVETGDYQMTLPYIIIFCSNGLLACQMLCYWRRAPALKTKAEVSLRGPPAVALPGSRGVNRRGRHARMRVGGDEIVHGLRDLDPAAGCWARNLRASSMKGFFSTSPRSFHSTPRRLLISELCILGFSWATFFLWMRDHTMKAFMGRFTLSWSSADCASAGFSTGRTAKWPIGENPLPGARGGVGRSRNWAVGSMASNIIWCRAQTR</sequence>
<feature type="compositionally biased region" description="Polar residues" evidence="8">
    <location>
        <begin position="66"/>
        <end position="83"/>
    </location>
</feature>
<feature type="region of interest" description="Disordered" evidence="8">
    <location>
        <begin position="145"/>
        <end position="166"/>
    </location>
</feature>
<protein>
    <submittedName>
        <fullName evidence="10">Mannose-p-dolichol utilization defect 1 protein-like</fullName>
    </submittedName>
</protein>
<reference evidence="10 11" key="1">
    <citation type="submission" date="2015-08" db="EMBL/GenBank/DDBJ databases">
        <title>The genome of the Asian arowana (Scleropages formosus).</title>
        <authorList>
            <person name="Tan M.H."/>
            <person name="Gan H.M."/>
            <person name="Croft L.J."/>
            <person name="Austin C.M."/>
        </authorList>
    </citation>
    <scope>NUCLEOTIDE SEQUENCE [LARGE SCALE GENOMIC DNA]</scope>
    <source>
        <strain evidence="10">Aro1</strain>
    </source>
</reference>
<evidence type="ECO:0000256" key="2">
    <source>
        <dbReference type="ARBA" id="ARBA00022448"/>
    </source>
</evidence>
<evidence type="ECO:0000256" key="6">
    <source>
        <dbReference type="ARBA" id="ARBA00023136"/>
    </source>
</evidence>
<comment type="subcellular location">
    <subcellularLocation>
        <location evidence="1">Membrane</location>
        <topology evidence="1">Multi-pass membrane protein</topology>
    </subcellularLocation>
</comment>
<feature type="non-terminal residue" evidence="10">
    <location>
        <position position="1"/>
    </location>
</feature>
<dbReference type="GO" id="GO:0016020">
    <property type="term" value="C:membrane"/>
    <property type="evidence" value="ECO:0007669"/>
    <property type="project" value="UniProtKB-SubCell"/>
</dbReference>
<dbReference type="FunFam" id="1.20.1280.290:FF:000006">
    <property type="entry name" value="mannose-P-dolichol utilization defect 1 protein"/>
    <property type="match status" value="1"/>
</dbReference>
<dbReference type="InterPro" id="IPR016817">
    <property type="entry name" value="MannP-dilichol_defect-1"/>
</dbReference>
<keyword evidence="3 9" id="KW-0812">Transmembrane</keyword>
<comment type="similarity">
    <text evidence="7">Belongs to the MPDU1 (TC 2.A.43.3) family.</text>
</comment>
<evidence type="ECO:0000256" key="4">
    <source>
        <dbReference type="ARBA" id="ARBA00022737"/>
    </source>
</evidence>
<dbReference type="EMBL" id="JARO02015207">
    <property type="protein sequence ID" value="KPP57867.1"/>
    <property type="molecule type" value="Genomic_DNA"/>
</dbReference>
<gene>
    <name evidence="10" type="ORF">Z043_124358</name>
</gene>
<evidence type="ECO:0000256" key="7">
    <source>
        <dbReference type="ARBA" id="ARBA00038475"/>
    </source>
</evidence>
<dbReference type="Proteomes" id="UP000034805">
    <property type="component" value="Unassembled WGS sequence"/>
</dbReference>
<evidence type="ECO:0000313" key="11">
    <source>
        <dbReference type="Proteomes" id="UP000034805"/>
    </source>
</evidence>
<feature type="transmembrane region" description="Helical" evidence="9">
    <location>
        <begin position="555"/>
        <end position="574"/>
    </location>
</feature>
<evidence type="ECO:0000256" key="8">
    <source>
        <dbReference type="SAM" id="MobiDB-lite"/>
    </source>
</evidence>
<dbReference type="GO" id="GO:0009312">
    <property type="term" value="P:oligosaccharide biosynthetic process"/>
    <property type="evidence" value="ECO:0007669"/>
    <property type="project" value="TreeGrafter"/>
</dbReference>
<feature type="compositionally biased region" description="Basic and acidic residues" evidence="8">
    <location>
        <begin position="103"/>
        <end position="118"/>
    </location>
</feature>
<dbReference type="SMART" id="SM00679">
    <property type="entry name" value="CTNS"/>
    <property type="match status" value="2"/>
</dbReference>
<dbReference type="Pfam" id="PF04193">
    <property type="entry name" value="PQ-loop"/>
    <property type="match status" value="1"/>
</dbReference>
<feature type="transmembrane region" description="Helical" evidence="9">
    <location>
        <begin position="449"/>
        <end position="470"/>
    </location>
</feature>
<dbReference type="AlphaFoldDB" id="A0A0P7UFE5"/>
<keyword evidence="5 9" id="KW-1133">Transmembrane helix</keyword>